<gene>
    <name evidence="4" type="ORF">SJAG_00013</name>
</gene>
<evidence type="ECO:0000256" key="2">
    <source>
        <dbReference type="SAM" id="MobiDB-lite"/>
    </source>
</evidence>
<keyword evidence="5" id="KW-1185">Reference proteome</keyword>
<evidence type="ECO:0000259" key="3">
    <source>
        <dbReference type="PROSITE" id="PS50157"/>
    </source>
</evidence>
<evidence type="ECO:0000313" key="5">
    <source>
        <dbReference type="Proteomes" id="UP000001744"/>
    </source>
</evidence>
<dbReference type="PROSITE" id="PS50157">
    <property type="entry name" value="ZINC_FINGER_C2H2_2"/>
    <property type="match status" value="1"/>
</dbReference>
<evidence type="ECO:0000313" key="4">
    <source>
        <dbReference type="EMBL" id="EEB05024.1"/>
    </source>
</evidence>
<keyword evidence="1" id="KW-0863">Zinc-finger</keyword>
<dbReference type="EMBL" id="KE651166">
    <property type="protein sequence ID" value="EEB05024.1"/>
    <property type="molecule type" value="Genomic_DNA"/>
</dbReference>
<dbReference type="JaponicusDB" id="SJAG_00013"/>
<feature type="region of interest" description="Disordered" evidence="2">
    <location>
        <begin position="87"/>
        <end position="122"/>
    </location>
</feature>
<organism evidence="4 5">
    <name type="scientific">Schizosaccharomyces japonicus (strain yFS275 / FY16936)</name>
    <name type="common">Fission yeast</name>
    <dbReference type="NCBI Taxonomy" id="402676"/>
    <lineage>
        <taxon>Eukaryota</taxon>
        <taxon>Fungi</taxon>
        <taxon>Dikarya</taxon>
        <taxon>Ascomycota</taxon>
        <taxon>Taphrinomycotina</taxon>
        <taxon>Schizosaccharomycetes</taxon>
        <taxon>Schizosaccharomycetales</taxon>
        <taxon>Schizosaccharomycetaceae</taxon>
        <taxon>Schizosaccharomyces</taxon>
    </lineage>
</organism>
<dbReference type="Proteomes" id="UP000001744">
    <property type="component" value="Unassembled WGS sequence"/>
</dbReference>
<keyword evidence="1" id="KW-0862">Zinc</keyword>
<dbReference type="RefSeq" id="XP_002171317.1">
    <property type="nucleotide sequence ID" value="XM_002171281.2"/>
</dbReference>
<dbReference type="InterPro" id="IPR013087">
    <property type="entry name" value="Znf_C2H2_type"/>
</dbReference>
<keyword evidence="1" id="KW-0479">Metal-binding</keyword>
<reference evidence="4 5" key="1">
    <citation type="journal article" date="2011" name="Science">
        <title>Comparative functional genomics of the fission yeasts.</title>
        <authorList>
            <person name="Rhind N."/>
            <person name="Chen Z."/>
            <person name="Yassour M."/>
            <person name="Thompson D.A."/>
            <person name="Haas B.J."/>
            <person name="Habib N."/>
            <person name="Wapinski I."/>
            <person name="Roy S."/>
            <person name="Lin M.F."/>
            <person name="Heiman D.I."/>
            <person name="Young S.K."/>
            <person name="Furuya K."/>
            <person name="Guo Y."/>
            <person name="Pidoux A."/>
            <person name="Chen H.M."/>
            <person name="Robbertse B."/>
            <person name="Goldberg J.M."/>
            <person name="Aoki K."/>
            <person name="Bayne E.H."/>
            <person name="Berlin A.M."/>
            <person name="Desjardins C.A."/>
            <person name="Dobbs E."/>
            <person name="Dukaj L."/>
            <person name="Fan L."/>
            <person name="FitzGerald M.G."/>
            <person name="French C."/>
            <person name="Gujja S."/>
            <person name="Hansen K."/>
            <person name="Keifenheim D."/>
            <person name="Levin J.Z."/>
            <person name="Mosher R.A."/>
            <person name="Mueller C.A."/>
            <person name="Pfiffner J."/>
            <person name="Priest M."/>
            <person name="Russ C."/>
            <person name="Smialowska A."/>
            <person name="Swoboda P."/>
            <person name="Sykes S.M."/>
            <person name="Vaughn M."/>
            <person name="Vengrova S."/>
            <person name="Yoder R."/>
            <person name="Zeng Q."/>
            <person name="Allshire R."/>
            <person name="Baulcombe D."/>
            <person name="Birren B.W."/>
            <person name="Brown W."/>
            <person name="Ekwall K."/>
            <person name="Kellis M."/>
            <person name="Leatherwood J."/>
            <person name="Levin H."/>
            <person name="Margalit H."/>
            <person name="Martienssen R."/>
            <person name="Nieduszynski C.A."/>
            <person name="Spatafora J.W."/>
            <person name="Friedman N."/>
            <person name="Dalgaard J.Z."/>
            <person name="Baumann P."/>
            <person name="Niki H."/>
            <person name="Regev A."/>
            <person name="Nusbaum C."/>
        </authorList>
    </citation>
    <scope>NUCLEOTIDE SEQUENCE [LARGE SCALE GENOMIC DNA]</scope>
    <source>
        <strain evidence="5">yFS275 / FY16936</strain>
    </source>
</reference>
<sequence length="229" mass="25063">MSCEKCAIIFESDSKLRSHIREKHQLSVTVNIPDGDSTIPITVSKNTEVNLFYCTCGFSAKWPATFRAHAKQCASFIDTHSLVSTTGDNNQQSMSSAEDPSVVTEAQLNSSGSSSSSDTDEYETAATVPLVNAATDYEELRWVPTSCPDVGNDEVGPLALELSSLGLKLIQGPLLICNTCSSIIPMEKLASHLKKHKLEMSKDLHLTLENIRFLRLDSLKSHWSSQSNL</sequence>
<dbReference type="HOGENOM" id="CLU_1210401_0_0_1"/>
<dbReference type="GeneID" id="7050979"/>
<evidence type="ECO:0000256" key="1">
    <source>
        <dbReference type="PROSITE-ProRule" id="PRU00042"/>
    </source>
</evidence>
<name>B6JUS0_SCHJY</name>
<feature type="domain" description="C2H2-type" evidence="3">
    <location>
        <begin position="1"/>
        <end position="24"/>
    </location>
</feature>
<feature type="compositionally biased region" description="Polar residues" evidence="2">
    <location>
        <begin position="87"/>
        <end position="109"/>
    </location>
</feature>
<dbReference type="GO" id="GO:0008270">
    <property type="term" value="F:zinc ion binding"/>
    <property type="evidence" value="ECO:0007669"/>
    <property type="project" value="UniProtKB-KW"/>
</dbReference>
<proteinExistence type="predicted"/>
<protein>
    <recommendedName>
        <fullName evidence="3">C2H2-type domain-containing protein</fullName>
    </recommendedName>
</protein>
<dbReference type="AlphaFoldDB" id="B6JUS0"/>
<accession>B6JUS0</accession>
<dbReference type="VEuPathDB" id="FungiDB:SJAG_00013"/>
<dbReference type="PROSITE" id="PS00028">
    <property type="entry name" value="ZINC_FINGER_C2H2_1"/>
    <property type="match status" value="1"/>
</dbReference>